<dbReference type="SMART" id="SM01270">
    <property type="entry name" value="Longin"/>
    <property type="match status" value="1"/>
</dbReference>
<evidence type="ECO:0000256" key="10">
    <source>
        <dbReference type="SAM" id="Phobius"/>
    </source>
</evidence>
<evidence type="ECO:0000256" key="7">
    <source>
        <dbReference type="ARBA" id="ARBA00037493"/>
    </source>
</evidence>
<dbReference type="GO" id="GO:0012505">
    <property type="term" value="C:endomembrane system"/>
    <property type="evidence" value="ECO:0007669"/>
    <property type="project" value="UniProtKB-SubCell"/>
</dbReference>
<dbReference type="GO" id="GO:0016020">
    <property type="term" value="C:membrane"/>
    <property type="evidence" value="ECO:0007669"/>
    <property type="project" value="InterPro"/>
</dbReference>
<keyword evidence="3 10" id="KW-0812">Transmembrane</keyword>
<organism evidence="13 14">
    <name type="scientific">Carpinus fangiana</name>
    <dbReference type="NCBI Taxonomy" id="176857"/>
    <lineage>
        <taxon>Eukaryota</taxon>
        <taxon>Viridiplantae</taxon>
        <taxon>Streptophyta</taxon>
        <taxon>Embryophyta</taxon>
        <taxon>Tracheophyta</taxon>
        <taxon>Spermatophyta</taxon>
        <taxon>Magnoliopsida</taxon>
        <taxon>eudicotyledons</taxon>
        <taxon>Gunneridae</taxon>
        <taxon>Pentapetalae</taxon>
        <taxon>rosids</taxon>
        <taxon>fabids</taxon>
        <taxon>Fagales</taxon>
        <taxon>Betulaceae</taxon>
        <taxon>Carpinus</taxon>
    </lineage>
</organism>
<dbReference type="Gene3D" id="3.40.50.720">
    <property type="entry name" value="NAD(P)-binding Rossmann-like Domain"/>
    <property type="match status" value="1"/>
</dbReference>
<accession>A0A5N6KS92</accession>
<dbReference type="InterPro" id="IPR011012">
    <property type="entry name" value="Longin-like_dom_sf"/>
</dbReference>
<evidence type="ECO:0000256" key="8">
    <source>
        <dbReference type="ARBA" id="ARBA00046280"/>
    </source>
</evidence>
<evidence type="ECO:0000256" key="3">
    <source>
        <dbReference type="ARBA" id="ARBA00022692"/>
    </source>
</evidence>
<dbReference type="SUPFAM" id="SSF51735">
    <property type="entry name" value="NAD(P)-binding Rossmann-fold domains"/>
    <property type="match status" value="1"/>
</dbReference>
<dbReference type="OrthoDB" id="1665827at2759"/>
<feature type="transmembrane region" description="Helical" evidence="10">
    <location>
        <begin position="177"/>
        <end position="195"/>
    </location>
</feature>
<dbReference type="PROSITE" id="PS00417">
    <property type="entry name" value="SYNAPTOBREVIN"/>
    <property type="match status" value="1"/>
</dbReference>
<dbReference type="InterPro" id="IPR001388">
    <property type="entry name" value="Synaptobrevin-like"/>
</dbReference>
<proteinExistence type="inferred from homology"/>
<dbReference type="Gene3D" id="3.90.180.10">
    <property type="entry name" value="Medium-chain alcohol dehydrogenases, catalytic domain"/>
    <property type="match status" value="1"/>
</dbReference>
<dbReference type="PROSITE" id="PS50859">
    <property type="entry name" value="LONGIN"/>
    <property type="match status" value="1"/>
</dbReference>
<comment type="caution">
    <text evidence="13">The sequence shown here is derived from an EMBL/GenBank/DDBJ whole genome shotgun (WGS) entry which is preliminary data.</text>
</comment>
<dbReference type="GO" id="GO:0008270">
    <property type="term" value="F:zinc ion binding"/>
    <property type="evidence" value="ECO:0007669"/>
    <property type="project" value="InterPro"/>
</dbReference>
<dbReference type="FunFam" id="1.20.5.110:FF:000004">
    <property type="entry name" value="Vesicle-associated membrane protein 7"/>
    <property type="match status" value="1"/>
</dbReference>
<dbReference type="CDD" id="cd15868">
    <property type="entry name" value="R-SNARE_VAMP8"/>
    <property type="match status" value="1"/>
</dbReference>
<keyword evidence="14" id="KW-1185">Reference proteome</keyword>
<dbReference type="Gene3D" id="1.20.5.110">
    <property type="match status" value="1"/>
</dbReference>
<dbReference type="GO" id="GO:0016491">
    <property type="term" value="F:oxidoreductase activity"/>
    <property type="evidence" value="ECO:0007669"/>
    <property type="project" value="InterPro"/>
</dbReference>
<feature type="domain" description="Longin" evidence="11">
    <location>
        <begin position="1"/>
        <end position="100"/>
    </location>
</feature>
<dbReference type="InterPro" id="IPR051097">
    <property type="entry name" value="Synaptobrevin-like_transport"/>
</dbReference>
<evidence type="ECO:0000259" key="12">
    <source>
        <dbReference type="PROSITE" id="PS50892"/>
    </source>
</evidence>
<gene>
    <name evidence="13" type="ORF">FH972_022435</name>
</gene>
<evidence type="ECO:0000256" key="6">
    <source>
        <dbReference type="ARBA" id="ARBA00023136"/>
    </source>
</evidence>
<evidence type="ECO:0000256" key="9">
    <source>
        <dbReference type="PROSITE-ProRule" id="PRU00290"/>
    </source>
</evidence>
<dbReference type="PANTHER" id="PTHR21136">
    <property type="entry name" value="SNARE PROTEINS"/>
    <property type="match status" value="1"/>
</dbReference>
<dbReference type="InterPro" id="IPR036291">
    <property type="entry name" value="NAD(P)-bd_dom_sf"/>
</dbReference>
<dbReference type="Pfam" id="PF00107">
    <property type="entry name" value="ADH_zinc_N"/>
    <property type="match status" value="1"/>
</dbReference>
<dbReference type="PROSITE" id="PS01162">
    <property type="entry name" value="QOR_ZETA_CRYSTAL"/>
    <property type="match status" value="1"/>
</dbReference>
<dbReference type="InterPro" id="IPR002364">
    <property type="entry name" value="Quin_OxRdtase/zeta-crystal_CS"/>
</dbReference>
<reference evidence="13 14" key="1">
    <citation type="submission" date="2019-06" db="EMBL/GenBank/DDBJ databases">
        <title>A chromosomal-level reference genome of Carpinus fangiana (Coryloideae, Betulaceae).</title>
        <authorList>
            <person name="Yang X."/>
            <person name="Wang Z."/>
            <person name="Zhang L."/>
            <person name="Hao G."/>
            <person name="Liu J."/>
            <person name="Yang Y."/>
        </authorList>
    </citation>
    <scope>NUCLEOTIDE SEQUENCE [LARGE SCALE GENOMIC DNA]</scope>
    <source>
        <strain evidence="13">Cfa_2016G</strain>
        <tissue evidence="13">Leaf</tissue>
    </source>
</reference>
<dbReference type="PROSITE" id="PS50892">
    <property type="entry name" value="V_SNARE"/>
    <property type="match status" value="1"/>
</dbReference>
<dbReference type="SMART" id="SM00829">
    <property type="entry name" value="PKS_ER"/>
    <property type="match status" value="1"/>
</dbReference>
<feature type="domain" description="V-SNARE coiled-coil homology" evidence="12">
    <location>
        <begin position="113"/>
        <end position="173"/>
    </location>
</feature>
<keyword evidence="6 10" id="KW-0472">Membrane</keyword>
<evidence type="ECO:0000256" key="1">
    <source>
        <dbReference type="ARBA" id="ARBA00008025"/>
    </source>
</evidence>
<dbReference type="GO" id="GO:0015031">
    <property type="term" value="P:protein transport"/>
    <property type="evidence" value="ECO:0007669"/>
    <property type="project" value="UniProtKB-KW"/>
</dbReference>
<comment type="subcellular location">
    <subcellularLocation>
        <location evidence="8">Endomembrane system</location>
        <topology evidence="8">Single-pass type IV membrane protein</topology>
    </subcellularLocation>
</comment>
<dbReference type="PANTHER" id="PTHR21136:SF168">
    <property type="entry name" value="VESICLE-ASSOCIATED MEMBRANE PROTEIN 9"/>
    <property type="match status" value="1"/>
</dbReference>
<dbReference type="SUPFAM" id="SSF58038">
    <property type="entry name" value="SNARE fusion complex"/>
    <property type="match status" value="1"/>
</dbReference>
<dbReference type="Proteomes" id="UP000327013">
    <property type="component" value="Unassembled WGS sequence"/>
</dbReference>
<dbReference type="Pfam" id="PF13774">
    <property type="entry name" value="Longin"/>
    <property type="match status" value="1"/>
</dbReference>
<dbReference type="InterPro" id="IPR020843">
    <property type="entry name" value="ER"/>
</dbReference>
<keyword evidence="2" id="KW-0813">Transport</keyword>
<keyword evidence="9" id="KW-0175">Coiled coil</keyword>
<dbReference type="SUPFAM" id="SSF50129">
    <property type="entry name" value="GroES-like"/>
    <property type="match status" value="1"/>
</dbReference>
<comment type="function">
    <text evidence="7">Involved in the targeting and/or fusion of transport vesicles to their target membrane.</text>
</comment>
<dbReference type="EMBL" id="VIBQ01000012">
    <property type="protein sequence ID" value="KAB8342837.1"/>
    <property type="molecule type" value="Genomic_DNA"/>
</dbReference>
<evidence type="ECO:0000256" key="2">
    <source>
        <dbReference type="ARBA" id="ARBA00022448"/>
    </source>
</evidence>
<dbReference type="InterPro" id="IPR010908">
    <property type="entry name" value="Longin_dom"/>
</dbReference>
<protein>
    <recommendedName>
        <fullName evidence="15">V-SNARE coiled-coil homology domain-containing protein</fullName>
    </recommendedName>
</protein>
<evidence type="ECO:0000256" key="5">
    <source>
        <dbReference type="ARBA" id="ARBA00022989"/>
    </source>
</evidence>
<evidence type="ECO:0008006" key="15">
    <source>
        <dbReference type="Google" id="ProtNLM"/>
    </source>
</evidence>
<dbReference type="Pfam" id="PF00957">
    <property type="entry name" value="Synaptobrevin"/>
    <property type="match status" value="1"/>
</dbReference>
<name>A0A5N6KS92_9ROSI</name>
<dbReference type="InterPro" id="IPR013149">
    <property type="entry name" value="ADH-like_C"/>
</dbReference>
<keyword evidence="4" id="KW-0653">Protein transport</keyword>
<dbReference type="InterPro" id="IPR042855">
    <property type="entry name" value="V_SNARE_CC"/>
</dbReference>
<comment type="similarity">
    <text evidence="1">Belongs to the synaptobrevin family.</text>
</comment>
<evidence type="ECO:0000259" key="11">
    <source>
        <dbReference type="PROSITE" id="PS50859"/>
    </source>
</evidence>
<dbReference type="Gene3D" id="3.30.450.50">
    <property type="entry name" value="Longin domain"/>
    <property type="match status" value="1"/>
</dbReference>
<dbReference type="GO" id="GO:0005737">
    <property type="term" value="C:cytoplasm"/>
    <property type="evidence" value="ECO:0007669"/>
    <property type="project" value="UniProtKB-ARBA"/>
</dbReference>
<dbReference type="SUPFAM" id="SSF64356">
    <property type="entry name" value="SNARE-like"/>
    <property type="match status" value="1"/>
</dbReference>
<dbReference type="PRINTS" id="PR00219">
    <property type="entry name" value="SYNAPTOBREVN"/>
</dbReference>
<evidence type="ECO:0000313" key="14">
    <source>
        <dbReference type="Proteomes" id="UP000327013"/>
    </source>
</evidence>
<evidence type="ECO:0000313" key="13">
    <source>
        <dbReference type="EMBL" id="KAB8342837.1"/>
    </source>
</evidence>
<evidence type="ECO:0000256" key="4">
    <source>
        <dbReference type="ARBA" id="ARBA00022927"/>
    </source>
</evidence>
<dbReference type="InterPro" id="IPR011032">
    <property type="entry name" value="GroES-like_sf"/>
</dbReference>
<dbReference type="AlphaFoldDB" id="A0A5N6KS92"/>
<dbReference type="GO" id="GO:0016192">
    <property type="term" value="P:vesicle-mediated transport"/>
    <property type="evidence" value="ECO:0007669"/>
    <property type="project" value="InterPro"/>
</dbReference>
<keyword evidence="5 10" id="KW-1133">Transmembrane helix</keyword>
<dbReference type="CDD" id="cd14824">
    <property type="entry name" value="Longin"/>
    <property type="match status" value="1"/>
</dbReference>
<sequence>MVMVHIDHSKSQKLTYTHNDNLIHYIADAPSDHAAPADPSAGGLTFLVIARADLGRRVPFGYLVEIRRRFLQQYDASRTDFASLPPYGAAAFNGKLKDLMHEYGSTQAGRDDAMSKAQREIEDVKGIMTENIERVLERGERIDLLVDKTDRLGGSARDFRVRSRGLRRKMWWKNVKLMALLIVVVIFLIYLFVGFGCGLPGTIVSVGAGGTIPPSLKPNTRVAYAAQAAYAEYTAMPALHVFALPDSVDNETAAAGLLQGLTAITLIREAHHVNKGDWVLVHAAAGGMGLWLCQLLRVVGAHVIATASTPEKRALAEKNGAEVTLEYAETIGNEAFVKKVTELTSGNGVVAVFDGVG</sequence>